<comment type="caution">
    <text evidence="2">The sequence shown here is derived from an EMBL/GenBank/DDBJ whole genome shotgun (WGS) entry which is preliminary data.</text>
</comment>
<feature type="compositionally biased region" description="Basic residues" evidence="1">
    <location>
        <begin position="89"/>
        <end position="102"/>
    </location>
</feature>
<feature type="region of interest" description="Disordered" evidence="1">
    <location>
        <begin position="56"/>
        <end position="102"/>
    </location>
</feature>
<gene>
    <name evidence="2" type="ORF">WICPIJ_001144</name>
</gene>
<organism evidence="2 3">
    <name type="scientific">Wickerhamomyces pijperi</name>
    <name type="common">Yeast</name>
    <name type="synonym">Pichia pijperi</name>
    <dbReference type="NCBI Taxonomy" id="599730"/>
    <lineage>
        <taxon>Eukaryota</taxon>
        <taxon>Fungi</taxon>
        <taxon>Dikarya</taxon>
        <taxon>Ascomycota</taxon>
        <taxon>Saccharomycotina</taxon>
        <taxon>Saccharomycetes</taxon>
        <taxon>Phaffomycetales</taxon>
        <taxon>Wickerhamomycetaceae</taxon>
        <taxon>Wickerhamomyces</taxon>
    </lineage>
</organism>
<keyword evidence="3" id="KW-1185">Reference proteome</keyword>
<dbReference type="AlphaFoldDB" id="A0A9P8QC96"/>
<reference evidence="2" key="1">
    <citation type="journal article" date="2021" name="Open Biol.">
        <title>Shared evolutionary footprints suggest mitochondrial oxidative damage underlies multiple complex I losses in fungi.</title>
        <authorList>
            <person name="Schikora-Tamarit M.A."/>
            <person name="Marcet-Houben M."/>
            <person name="Nosek J."/>
            <person name="Gabaldon T."/>
        </authorList>
    </citation>
    <scope>NUCLEOTIDE SEQUENCE</scope>
    <source>
        <strain evidence="2">CBS2887</strain>
    </source>
</reference>
<feature type="compositionally biased region" description="Basic and acidic residues" evidence="1">
    <location>
        <begin position="77"/>
        <end position="88"/>
    </location>
</feature>
<dbReference type="OrthoDB" id="1929311at2759"/>
<accession>A0A9P8QC96</accession>
<sequence length="276" mass="31537">MLSAEIKLHVIRPFEQDSNKVKTNIHCQPKSTTMSYAADDLDDGLEYQIDATVDVDEGVSIRPEDSDEEEEQTIIPTERKTENDDNTAKKRKKTNDKFKEKKRLKMEHDMAQKKKVATLNSTELAHHFTALLLKSTDDEATQLDFFTKKDFVDGSNYKEARTLDNFKDFTDKYNKGLSIILATSRVRIGDLYKSLGPKSNAIKIGKGYDSTIRADTKYIIGTVERVLNMKLKENGHEIKSIFLDATYQDQKLHSVLDEAKLCALLKQYEGVKIILY</sequence>
<protein>
    <submittedName>
        <fullName evidence="2">Uncharacterized protein</fullName>
    </submittedName>
</protein>
<proteinExistence type="predicted"/>
<evidence type="ECO:0000256" key="1">
    <source>
        <dbReference type="SAM" id="MobiDB-lite"/>
    </source>
</evidence>
<dbReference type="EMBL" id="JAEUBG010000605">
    <property type="protein sequence ID" value="KAH3687851.1"/>
    <property type="molecule type" value="Genomic_DNA"/>
</dbReference>
<name>A0A9P8QC96_WICPI</name>
<evidence type="ECO:0000313" key="3">
    <source>
        <dbReference type="Proteomes" id="UP000774326"/>
    </source>
</evidence>
<dbReference type="Proteomes" id="UP000774326">
    <property type="component" value="Unassembled WGS sequence"/>
</dbReference>
<evidence type="ECO:0000313" key="2">
    <source>
        <dbReference type="EMBL" id="KAH3687851.1"/>
    </source>
</evidence>
<reference evidence="2" key="2">
    <citation type="submission" date="2021-01" db="EMBL/GenBank/DDBJ databases">
        <authorList>
            <person name="Schikora-Tamarit M.A."/>
        </authorList>
    </citation>
    <scope>NUCLEOTIDE SEQUENCE</scope>
    <source>
        <strain evidence="2">CBS2887</strain>
    </source>
</reference>